<accession>A0A8G0LEX0</accession>
<organism evidence="2 3">
    <name type="scientific">Trichoderma simmonsii</name>
    <dbReference type="NCBI Taxonomy" id="1491479"/>
    <lineage>
        <taxon>Eukaryota</taxon>
        <taxon>Fungi</taxon>
        <taxon>Dikarya</taxon>
        <taxon>Ascomycota</taxon>
        <taxon>Pezizomycotina</taxon>
        <taxon>Sordariomycetes</taxon>
        <taxon>Hypocreomycetidae</taxon>
        <taxon>Hypocreales</taxon>
        <taxon>Hypocreaceae</taxon>
        <taxon>Trichoderma</taxon>
    </lineage>
</organism>
<protein>
    <submittedName>
        <fullName evidence="2">Uncharacterized protein</fullName>
    </submittedName>
</protein>
<feature type="compositionally biased region" description="Basic residues" evidence="1">
    <location>
        <begin position="57"/>
        <end position="68"/>
    </location>
</feature>
<reference evidence="2 3" key="1">
    <citation type="journal article" date="2021" name="BMC Genomics">
        <title>Telomere-to-telomere genome assembly of asparaginase-producing Trichoderma simmonsii.</title>
        <authorList>
            <person name="Chung D."/>
            <person name="Kwon Y.M."/>
            <person name="Yang Y."/>
        </authorList>
    </citation>
    <scope>NUCLEOTIDE SEQUENCE [LARGE SCALE GENOMIC DNA]</scope>
    <source>
        <strain evidence="2 3">GH-Sj1</strain>
    </source>
</reference>
<name>A0A8G0LEX0_9HYPO</name>
<evidence type="ECO:0000256" key="1">
    <source>
        <dbReference type="SAM" id="MobiDB-lite"/>
    </source>
</evidence>
<evidence type="ECO:0000313" key="2">
    <source>
        <dbReference type="EMBL" id="QYT01093.1"/>
    </source>
</evidence>
<evidence type="ECO:0000313" key="3">
    <source>
        <dbReference type="Proteomes" id="UP000826661"/>
    </source>
</evidence>
<dbReference type="EMBL" id="CP075867">
    <property type="protein sequence ID" value="QYT01093.1"/>
    <property type="molecule type" value="Genomic_DNA"/>
</dbReference>
<keyword evidence="3" id="KW-1185">Reference proteome</keyword>
<feature type="region of interest" description="Disordered" evidence="1">
    <location>
        <begin position="1"/>
        <end position="37"/>
    </location>
</feature>
<dbReference type="Proteomes" id="UP000826661">
    <property type="component" value="Chromosome IV"/>
</dbReference>
<dbReference type="AlphaFoldDB" id="A0A8G0LEX0"/>
<proteinExistence type="predicted"/>
<feature type="region of interest" description="Disordered" evidence="1">
    <location>
        <begin position="57"/>
        <end position="95"/>
    </location>
</feature>
<feature type="compositionally biased region" description="Basic and acidic residues" evidence="1">
    <location>
        <begin position="22"/>
        <end position="37"/>
    </location>
</feature>
<gene>
    <name evidence="2" type="ORF">H0G86_008144</name>
</gene>
<sequence length="108" mass="11975">MTGREGKGSKASMIPWIYGRQESTKQDVSSGKESERLERWRGEVRIAEKGEVLRRRVSVQKRGRRTAKNKTAPGVIRGAKSTGEAPRREEEETMDTAAVRCGAVLSDG</sequence>